<reference evidence="2 3" key="1">
    <citation type="submission" date="2019-09" db="EMBL/GenBank/DDBJ databases">
        <authorList>
            <person name="Vacheron J."/>
            <person name="Dubost A."/>
            <person name="Prigent-Combaret C."/>
            <person name="Muller D."/>
        </authorList>
    </citation>
    <scope>NUCLEOTIDE SEQUENCE [LARGE SCALE GENOMIC DNA]</scope>
    <source>
        <strain evidence="2 3">JV497</strain>
    </source>
</reference>
<dbReference type="RefSeq" id="WP_150048477.1">
    <property type="nucleotide sequence ID" value="NZ_VWPC01000002.1"/>
</dbReference>
<evidence type="ECO:0000313" key="3">
    <source>
        <dbReference type="Proteomes" id="UP000323924"/>
    </source>
</evidence>
<dbReference type="AlphaFoldDB" id="A0AB34CCR7"/>
<name>A0AB34CCR7_9PSED</name>
<accession>A0AB34CCR7</accession>
<protein>
    <submittedName>
        <fullName evidence="2">Uncharacterized protein</fullName>
    </submittedName>
</protein>
<gene>
    <name evidence="2" type="ORF">F2A38_01030</name>
</gene>
<comment type="caution">
    <text evidence="2">The sequence shown here is derived from an EMBL/GenBank/DDBJ whole genome shotgun (WGS) entry which is preliminary data.</text>
</comment>
<dbReference type="Proteomes" id="UP000323924">
    <property type="component" value="Unassembled WGS sequence"/>
</dbReference>
<dbReference type="EMBL" id="VWPC01000002">
    <property type="protein sequence ID" value="KAA5845433.1"/>
    <property type="molecule type" value="Genomic_DNA"/>
</dbReference>
<evidence type="ECO:0000313" key="2">
    <source>
        <dbReference type="EMBL" id="KAA5845433.1"/>
    </source>
</evidence>
<organism evidence="2 3">
    <name type="scientific">Pseudomonas chlororaphis</name>
    <dbReference type="NCBI Taxonomy" id="587753"/>
    <lineage>
        <taxon>Bacteria</taxon>
        <taxon>Pseudomonadati</taxon>
        <taxon>Pseudomonadota</taxon>
        <taxon>Gammaproteobacteria</taxon>
        <taxon>Pseudomonadales</taxon>
        <taxon>Pseudomonadaceae</taxon>
        <taxon>Pseudomonas</taxon>
    </lineage>
</organism>
<sequence>MDHLLGSSKGPRVASVDDKKGNAQARLEPVLIGMTLYPIKIDFKSLKTDNRKINPYKHRLLSIFIEVQGCQCGRYREQARSYRGMPF</sequence>
<evidence type="ECO:0000256" key="1">
    <source>
        <dbReference type="SAM" id="MobiDB-lite"/>
    </source>
</evidence>
<proteinExistence type="predicted"/>
<feature type="region of interest" description="Disordered" evidence="1">
    <location>
        <begin position="1"/>
        <end position="20"/>
    </location>
</feature>